<dbReference type="InterPro" id="IPR008138">
    <property type="entry name" value="SapB_2"/>
</dbReference>
<comment type="caution">
    <text evidence="4">The sequence shown here is derived from an EMBL/GenBank/DDBJ whole genome shotgun (WGS) entry which is preliminary data.</text>
</comment>
<dbReference type="InterPro" id="IPR011001">
    <property type="entry name" value="Saposin-like"/>
</dbReference>
<dbReference type="Gene3D" id="2.30.30.140">
    <property type="match status" value="1"/>
</dbReference>
<feature type="compositionally biased region" description="Polar residues" evidence="2">
    <location>
        <begin position="23"/>
        <end position="41"/>
    </location>
</feature>
<feature type="domain" description="Saposin B-type" evidence="3">
    <location>
        <begin position="454"/>
        <end position="531"/>
    </location>
</feature>
<evidence type="ECO:0000313" key="4">
    <source>
        <dbReference type="EMBL" id="KAK6731798.1"/>
    </source>
</evidence>
<dbReference type="InterPro" id="IPR008139">
    <property type="entry name" value="SaposinB_dom"/>
</dbReference>
<protein>
    <recommendedName>
        <fullName evidence="3">Saposin B-type domain-containing protein</fullName>
    </recommendedName>
</protein>
<evidence type="ECO:0000313" key="5">
    <source>
        <dbReference type="Proteomes" id="UP001303046"/>
    </source>
</evidence>
<reference evidence="4 5" key="1">
    <citation type="submission" date="2023-08" db="EMBL/GenBank/DDBJ databases">
        <title>A Necator americanus chromosomal reference genome.</title>
        <authorList>
            <person name="Ilik V."/>
            <person name="Petrzelkova K.J."/>
            <person name="Pardy F."/>
            <person name="Fuh T."/>
            <person name="Niatou-Singa F.S."/>
            <person name="Gouil Q."/>
            <person name="Baker L."/>
            <person name="Ritchie M.E."/>
            <person name="Jex A.R."/>
            <person name="Gazzola D."/>
            <person name="Li H."/>
            <person name="Toshio Fujiwara R."/>
            <person name="Zhan B."/>
            <person name="Aroian R.V."/>
            <person name="Pafco B."/>
            <person name="Schwarz E.M."/>
        </authorList>
    </citation>
    <scope>NUCLEOTIDE SEQUENCE [LARGE SCALE GENOMIC DNA]</scope>
    <source>
        <strain evidence="4 5">Aroian</strain>
        <tissue evidence="4">Whole animal</tissue>
    </source>
</reference>
<name>A0ABR1C2C2_NECAM</name>
<evidence type="ECO:0000256" key="2">
    <source>
        <dbReference type="SAM" id="MobiDB-lite"/>
    </source>
</evidence>
<dbReference type="EMBL" id="JAVFWL010000001">
    <property type="protein sequence ID" value="KAK6731798.1"/>
    <property type="molecule type" value="Genomic_DNA"/>
</dbReference>
<keyword evidence="1" id="KW-1015">Disulfide bond</keyword>
<dbReference type="Pfam" id="PF00567">
    <property type="entry name" value="TUDOR"/>
    <property type="match status" value="1"/>
</dbReference>
<accession>A0ABR1C2C2</accession>
<sequence length="531" mass="60975">MKATFQGTSDNSCIGEKDPGTDRNCNIDTSKVMNDELSGNSRRNKSEDLVRDNAEKEWGEEGRWNVLDFVDAKELAHVGSIQTNMDLHESRLYEVRLLRFINPNEVYVVPYMKTRKLLEDRLRRWVDDESKNCTSLRPTSINNIYLGLPVLVVAHNHCRRALVQEVNVDRESVTTWFVDHGKRQTDVKLSSLFFMPRAFANIPAQAVECSLGAQHNDGCVTSLNMLVEMRSIAKHFADSWMQVFKSESRNGEKKLVDFYLRERGYDPSSSLRVRLLVAGLASFPDMTQDDVDALSELSPLGSPVAVEKKNNSIELMNTEQEEDNSGENEDIDWTHQSFKPVCSPRKNRKELTVWETSVGNVIKRNPTRGRFALPPTTFQLILHENEDINWFSIDRNTSGLEKPLINNTTVHLLLMRTWETNIKNFFYSRLLVFVMRSLFSFIILSLLLSLCSAKGLECAVCQQFVEGIDKKEIEEDQNLKKKAEKDCHQILDMPVIDDYCKRLVDKEFDKITQMILNDEKPGVICKEIDMC</sequence>
<dbReference type="Gene3D" id="1.10.225.10">
    <property type="entry name" value="Saposin-like"/>
    <property type="match status" value="1"/>
</dbReference>
<evidence type="ECO:0000259" key="3">
    <source>
        <dbReference type="PROSITE" id="PS50015"/>
    </source>
</evidence>
<evidence type="ECO:0000256" key="1">
    <source>
        <dbReference type="ARBA" id="ARBA00023157"/>
    </source>
</evidence>
<keyword evidence="5" id="KW-1185">Reference proteome</keyword>
<dbReference type="Pfam" id="PF03489">
    <property type="entry name" value="SapB_2"/>
    <property type="match status" value="1"/>
</dbReference>
<dbReference type="PROSITE" id="PS50015">
    <property type="entry name" value="SAP_B"/>
    <property type="match status" value="1"/>
</dbReference>
<dbReference type="Proteomes" id="UP001303046">
    <property type="component" value="Unassembled WGS sequence"/>
</dbReference>
<gene>
    <name evidence="4" type="primary">Necator_chrI.g4077</name>
    <name evidence="4" type="ORF">RB195_007948</name>
</gene>
<dbReference type="InterPro" id="IPR002999">
    <property type="entry name" value="Tudor"/>
</dbReference>
<dbReference type="SUPFAM" id="SSF47862">
    <property type="entry name" value="Saposin"/>
    <property type="match status" value="1"/>
</dbReference>
<feature type="region of interest" description="Disordered" evidence="2">
    <location>
        <begin position="1"/>
        <end position="50"/>
    </location>
</feature>
<feature type="compositionally biased region" description="Polar residues" evidence="2">
    <location>
        <begin position="1"/>
        <end position="12"/>
    </location>
</feature>
<proteinExistence type="predicted"/>
<dbReference type="SMART" id="SM00741">
    <property type="entry name" value="SapB"/>
    <property type="match status" value="1"/>
</dbReference>
<dbReference type="SUPFAM" id="SSF63748">
    <property type="entry name" value="Tudor/PWWP/MBT"/>
    <property type="match status" value="1"/>
</dbReference>
<organism evidence="4 5">
    <name type="scientific">Necator americanus</name>
    <name type="common">Human hookworm</name>
    <dbReference type="NCBI Taxonomy" id="51031"/>
    <lineage>
        <taxon>Eukaryota</taxon>
        <taxon>Metazoa</taxon>
        <taxon>Ecdysozoa</taxon>
        <taxon>Nematoda</taxon>
        <taxon>Chromadorea</taxon>
        <taxon>Rhabditida</taxon>
        <taxon>Rhabditina</taxon>
        <taxon>Rhabditomorpha</taxon>
        <taxon>Strongyloidea</taxon>
        <taxon>Ancylostomatidae</taxon>
        <taxon>Bunostominae</taxon>
        <taxon>Necator</taxon>
    </lineage>
</organism>